<dbReference type="InterPro" id="IPR009875">
    <property type="entry name" value="PilZ_domain"/>
</dbReference>
<dbReference type="RefSeq" id="WP_011494460.1">
    <property type="nucleotide sequence ID" value="NC_007953.1"/>
</dbReference>
<dbReference type="eggNOG" id="COG5581">
    <property type="taxonomic scope" value="Bacteria"/>
</dbReference>
<evidence type="ECO:0000313" key="2">
    <source>
        <dbReference type="EMBL" id="ABE37234.1"/>
    </source>
</evidence>
<dbReference type="Pfam" id="PF07238">
    <property type="entry name" value="PilZ"/>
    <property type="match status" value="1"/>
</dbReference>
<dbReference type="SUPFAM" id="SSF141371">
    <property type="entry name" value="PilZ domain-like"/>
    <property type="match status" value="1"/>
</dbReference>
<protein>
    <recommendedName>
        <fullName evidence="1">PilZ domain-containing protein</fullName>
    </recommendedName>
</protein>
<dbReference type="PATRIC" id="fig|266265.5.peg.9137"/>
<organism evidence="2 3">
    <name type="scientific">Paraburkholderia xenovorans (strain LB400)</name>
    <dbReference type="NCBI Taxonomy" id="266265"/>
    <lineage>
        <taxon>Bacteria</taxon>
        <taxon>Pseudomonadati</taxon>
        <taxon>Pseudomonadota</taxon>
        <taxon>Betaproteobacteria</taxon>
        <taxon>Burkholderiales</taxon>
        <taxon>Burkholderiaceae</taxon>
        <taxon>Paraburkholderia</taxon>
    </lineage>
</organism>
<sequence>MALVKLQPGDITSDDPIPFPIYSADGKLLLQEGQSVTTSSLLDRLYDLGYRKSTEKVRSGPFNPVSHAPQVNTELLISSAHAHEKALPKPEAISGRSMNVLPTLKHRVEFFRLTPAGGSEAIHVDLVGVVHEKTIIVRSTGPDESVVLDPEHSYQAKLFTGSHLSTFSTRLTPDGVGPFGCYYLEYPDNLIHATVRKHRRVTTSFPAKLQSGEYQRASVDVTVSNISLIGAGVSSSVDFLTVGQSARLSMNLSVAQRVRPVEVYVEVRNRREKDGGFFYGLEFVRVSDEVRLEIKDFVLDSLATL</sequence>
<dbReference type="OrthoDB" id="9774747at2"/>
<name>Q13FA5_PARXL</name>
<evidence type="ECO:0000313" key="3">
    <source>
        <dbReference type="Proteomes" id="UP000001817"/>
    </source>
</evidence>
<dbReference type="KEGG" id="bxe:Bxe_C1386"/>
<keyword evidence="3" id="KW-1185">Reference proteome</keyword>
<evidence type="ECO:0000259" key="1">
    <source>
        <dbReference type="Pfam" id="PF07238"/>
    </source>
</evidence>
<dbReference type="GO" id="GO:0035438">
    <property type="term" value="F:cyclic-di-GMP binding"/>
    <property type="evidence" value="ECO:0007669"/>
    <property type="project" value="InterPro"/>
</dbReference>
<feature type="domain" description="PilZ" evidence="1">
    <location>
        <begin position="195"/>
        <end position="299"/>
    </location>
</feature>
<dbReference type="KEGG" id="bxb:DR64_8429"/>
<dbReference type="SMR" id="Q13FA5"/>
<accession>Q13FA5</accession>
<dbReference type="AlphaFoldDB" id="Q13FA5"/>
<gene>
    <name evidence="2" type="ORF">Bxe_C1386</name>
</gene>
<dbReference type="Gene3D" id="2.40.10.220">
    <property type="entry name" value="predicted glycosyltransferase like domains"/>
    <property type="match status" value="1"/>
</dbReference>
<proteinExistence type="predicted"/>
<dbReference type="STRING" id="266265.Bxe_C1386"/>
<dbReference type="EMBL" id="CP000272">
    <property type="protein sequence ID" value="ABE37234.1"/>
    <property type="molecule type" value="Genomic_DNA"/>
</dbReference>
<reference evidence="2 3" key="1">
    <citation type="journal article" date="2006" name="Proc. Natl. Acad. Sci. U.S.A.">
        <title>Burkholderia xenovorans LB400 harbors a multi-replicon, 9.73-Mbp genome shaped for versatility.</title>
        <authorList>
            <person name="Chain P.S."/>
            <person name="Denef V.J."/>
            <person name="Konstantinidis K.T."/>
            <person name="Vergez L.M."/>
            <person name="Agullo L."/>
            <person name="Reyes V.L."/>
            <person name="Hauser L."/>
            <person name="Cordova M."/>
            <person name="Gomez L."/>
            <person name="Gonzalez M."/>
            <person name="Land M."/>
            <person name="Lao V."/>
            <person name="Larimer F."/>
            <person name="LiPuma J.J."/>
            <person name="Mahenthiralingam E."/>
            <person name="Malfatti S.A."/>
            <person name="Marx C.J."/>
            <person name="Parnell J.J."/>
            <person name="Ramette A."/>
            <person name="Richardson P."/>
            <person name="Seeger M."/>
            <person name="Smith D."/>
            <person name="Spilker T."/>
            <person name="Sul W.J."/>
            <person name="Tsoi T.V."/>
            <person name="Ulrich L.E."/>
            <person name="Zhulin I.B."/>
            <person name="Tiedje J.M."/>
        </authorList>
    </citation>
    <scope>NUCLEOTIDE SEQUENCE [LARGE SCALE GENOMIC DNA]</scope>
    <source>
        <strain evidence="2 3">LB400</strain>
    </source>
</reference>
<dbReference type="Proteomes" id="UP000001817">
    <property type="component" value="Chromosome 3"/>
</dbReference>